<dbReference type="STRING" id="114155.A0A4Q9PZB7"/>
<sequence length="527" mass="59891">MDRHNAFDNADVVYLILSCLAPDIDNCELWESESRARSRSLARCARVCSSLRLPALQVLWRRLEDMLPLLRLFSGLQIVEANDINGGVALYTLTSEILTHEWETFRVYAEYVQRVDSIFRPAGFAAKTRIDPSVWIQLGHLACGSPLFPNLLELGWVILSPQCTGLLFFLSTTLTRLGIVCFGIDEDAVPDNDDEWQAVLQALLPTTFQVASRITRLTMATGQIDYFSPHLSNLHSLRCFRGTKVDIRTLRALASLTEHEELCVHRFDTTDEPSVSFSGFPRLRVLIIAEHPSSNLVYDAFASPQLEELLIREYPGQYPLNITDSCKIWAHRFPSLQTLSFYISKEDHDGPPRWRPLRDAVAPLLALRNLRIAKLATWYTMFSIDDADMTAFAQAWPRLQSLQLCFTFGGYGPGSRPMPSPTPSSLLTLATRCPDLKEIRIRRLTVLRNSLPLLDEHSVPRHHGLQRLGVQHGNLEDAMVPEFARWLDHLFPRLVPKALNLDESWMRVLDAVKICQAERLQQQPLPE</sequence>
<evidence type="ECO:0000313" key="1">
    <source>
        <dbReference type="EMBL" id="TBU59916.1"/>
    </source>
</evidence>
<dbReference type="Gene3D" id="3.80.10.10">
    <property type="entry name" value="Ribonuclease Inhibitor"/>
    <property type="match status" value="1"/>
</dbReference>
<dbReference type="AlphaFoldDB" id="A0A4Q9PZB7"/>
<proteinExistence type="predicted"/>
<evidence type="ECO:0008006" key="3">
    <source>
        <dbReference type="Google" id="ProtNLM"/>
    </source>
</evidence>
<keyword evidence="2" id="KW-1185">Reference proteome</keyword>
<name>A0A4Q9PZB7_9APHY</name>
<accession>A0A4Q9PZB7</accession>
<dbReference type="Proteomes" id="UP000292082">
    <property type="component" value="Unassembled WGS sequence"/>
</dbReference>
<reference evidence="1 2" key="1">
    <citation type="submission" date="2019-01" db="EMBL/GenBank/DDBJ databases">
        <title>Draft genome sequences of three monokaryotic isolates of the white-rot basidiomycete fungus Dichomitus squalens.</title>
        <authorList>
            <consortium name="DOE Joint Genome Institute"/>
            <person name="Lopez S.C."/>
            <person name="Andreopoulos B."/>
            <person name="Pangilinan J."/>
            <person name="Lipzen A."/>
            <person name="Riley R."/>
            <person name="Ahrendt S."/>
            <person name="Ng V."/>
            <person name="Barry K."/>
            <person name="Daum C."/>
            <person name="Grigoriev I.V."/>
            <person name="Hilden K.S."/>
            <person name="Makela M.R."/>
            <person name="de Vries R.P."/>
        </authorList>
    </citation>
    <scope>NUCLEOTIDE SEQUENCE [LARGE SCALE GENOMIC DNA]</scope>
    <source>
        <strain evidence="1 2">CBS 464.89</strain>
    </source>
</reference>
<dbReference type="EMBL" id="ML145109">
    <property type="protein sequence ID" value="TBU59916.1"/>
    <property type="molecule type" value="Genomic_DNA"/>
</dbReference>
<gene>
    <name evidence="1" type="ORF">BD310DRAFT_364658</name>
</gene>
<organism evidence="1 2">
    <name type="scientific">Dichomitus squalens</name>
    <dbReference type="NCBI Taxonomy" id="114155"/>
    <lineage>
        <taxon>Eukaryota</taxon>
        <taxon>Fungi</taxon>
        <taxon>Dikarya</taxon>
        <taxon>Basidiomycota</taxon>
        <taxon>Agaricomycotina</taxon>
        <taxon>Agaricomycetes</taxon>
        <taxon>Polyporales</taxon>
        <taxon>Polyporaceae</taxon>
        <taxon>Dichomitus</taxon>
    </lineage>
</organism>
<dbReference type="SUPFAM" id="SSF52047">
    <property type="entry name" value="RNI-like"/>
    <property type="match status" value="1"/>
</dbReference>
<dbReference type="InterPro" id="IPR032675">
    <property type="entry name" value="LRR_dom_sf"/>
</dbReference>
<evidence type="ECO:0000313" key="2">
    <source>
        <dbReference type="Proteomes" id="UP000292082"/>
    </source>
</evidence>
<protein>
    <recommendedName>
        <fullName evidence="3">F-box domain-containing protein</fullName>
    </recommendedName>
</protein>